<protein>
    <submittedName>
        <fullName evidence="8">TolC family protein</fullName>
    </submittedName>
</protein>
<keyword evidence="5" id="KW-0812">Transmembrane</keyword>
<comment type="subcellular location">
    <subcellularLocation>
        <location evidence="1">Cell outer membrane</location>
    </subcellularLocation>
</comment>
<dbReference type="InterPro" id="IPR003423">
    <property type="entry name" value="OMP_efflux"/>
</dbReference>
<sequence>MGFKKMKYLLLLSLFFGEPYRGSSQQLTLEECHQLARANYPSVKKLELISKSVEYDIQNAGKRFFPQVSFSGQATYQSQTINFSEVMGSLPGIAMPSVSKDQYRVQGEISQLVYDGGNTGYQKELIRSNGALQEQSLEAGIYALNSRVNTLFFSVLLIDAQLKQNEISRKNLSEQIQKTEASLANGNAFRSSLNELKAEVLNMEMAATDYRFNRSAYLKMLSLMIGKELGETHQLMVPVTGHGVSELSGADINRPELRTFDLQRKVYDVQIRQLRADYFPQVSAFFQGAYGRPTINIIENRFGPWYVAGMRFNWTLGNLYTRSNRKSLLLTGQNSVEADRETFLFNVRLDLSREDEQVKKYNGLIDQDNQAIGLRDSVARSAEAQLANGVITTHEYLQKVNALNLALQNKILHEVLLLQAMYNQKFISGNP</sequence>
<dbReference type="PANTHER" id="PTHR30026">
    <property type="entry name" value="OUTER MEMBRANE PROTEIN TOLC"/>
    <property type="match status" value="1"/>
</dbReference>
<evidence type="ECO:0000256" key="2">
    <source>
        <dbReference type="ARBA" id="ARBA00007613"/>
    </source>
</evidence>
<dbReference type="Gene3D" id="1.20.1600.10">
    <property type="entry name" value="Outer membrane efflux proteins (OEP)"/>
    <property type="match status" value="1"/>
</dbReference>
<evidence type="ECO:0000313" key="8">
    <source>
        <dbReference type="EMBL" id="GAA4442558.1"/>
    </source>
</evidence>
<keyword evidence="9" id="KW-1185">Reference proteome</keyword>
<evidence type="ECO:0000256" key="1">
    <source>
        <dbReference type="ARBA" id="ARBA00004442"/>
    </source>
</evidence>
<evidence type="ECO:0000256" key="5">
    <source>
        <dbReference type="ARBA" id="ARBA00022692"/>
    </source>
</evidence>
<dbReference type="SUPFAM" id="SSF56954">
    <property type="entry name" value="Outer membrane efflux proteins (OEP)"/>
    <property type="match status" value="1"/>
</dbReference>
<proteinExistence type="inferred from homology"/>
<organism evidence="8 9">
    <name type="scientific">Ravibacter arvi</name>
    <dbReference type="NCBI Taxonomy" id="2051041"/>
    <lineage>
        <taxon>Bacteria</taxon>
        <taxon>Pseudomonadati</taxon>
        <taxon>Bacteroidota</taxon>
        <taxon>Cytophagia</taxon>
        <taxon>Cytophagales</taxon>
        <taxon>Spirosomataceae</taxon>
        <taxon>Ravibacter</taxon>
    </lineage>
</organism>
<evidence type="ECO:0000313" key="9">
    <source>
        <dbReference type="Proteomes" id="UP001501508"/>
    </source>
</evidence>
<dbReference type="Proteomes" id="UP001501508">
    <property type="component" value="Unassembled WGS sequence"/>
</dbReference>
<keyword evidence="7" id="KW-0998">Cell outer membrane</keyword>
<reference evidence="9" key="1">
    <citation type="journal article" date="2019" name="Int. J. Syst. Evol. Microbiol.">
        <title>The Global Catalogue of Microorganisms (GCM) 10K type strain sequencing project: providing services to taxonomists for standard genome sequencing and annotation.</title>
        <authorList>
            <consortium name="The Broad Institute Genomics Platform"/>
            <consortium name="The Broad Institute Genome Sequencing Center for Infectious Disease"/>
            <person name="Wu L."/>
            <person name="Ma J."/>
        </authorList>
    </citation>
    <scope>NUCLEOTIDE SEQUENCE [LARGE SCALE GENOMIC DNA]</scope>
    <source>
        <strain evidence="9">JCM 31920</strain>
    </source>
</reference>
<gene>
    <name evidence="8" type="ORF">GCM10023091_29610</name>
</gene>
<keyword evidence="3" id="KW-0813">Transport</keyword>
<comment type="similarity">
    <text evidence="2">Belongs to the outer membrane factor (OMF) (TC 1.B.17) family.</text>
</comment>
<dbReference type="RefSeq" id="WP_345030564.1">
    <property type="nucleotide sequence ID" value="NZ_BAABEY010000026.1"/>
</dbReference>
<accession>A0ABP8M4I9</accession>
<keyword evidence="4" id="KW-1134">Transmembrane beta strand</keyword>
<dbReference type="Pfam" id="PF02321">
    <property type="entry name" value="OEP"/>
    <property type="match status" value="1"/>
</dbReference>
<dbReference type="EMBL" id="BAABEY010000026">
    <property type="protein sequence ID" value="GAA4442558.1"/>
    <property type="molecule type" value="Genomic_DNA"/>
</dbReference>
<evidence type="ECO:0000256" key="3">
    <source>
        <dbReference type="ARBA" id="ARBA00022448"/>
    </source>
</evidence>
<evidence type="ECO:0000256" key="6">
    <source>
        <dbReference type="ARBA" id="ARBA00023136"/>
    </source>
</evidence>
<name>A0ABP8M4I9_9BACT</name>
<comment type="caution">
    <text evidence="8">The sequence shown here is derived from an EMBL/GenBank/DDBJ whole genome shotgun (WGS) entry which is preliminary data.</text>
</comment>
<dbReference type="PANTHER" id="PTHR30026:SF20">
    <property type="entry name" value="OUTER MEMBRANE PROTEIN TOLC"/>
    <property type="match status" value="1"/>
</dbReference>
<evidence type="ECO:0000256" key="7">
    <source>
        <dbReference type="ARBA" id="ARBA00023237"/>
    </source>
</evidence>
<evidence type="ECO:0000256" key="4">
    <source>
        <dbReference type="ARBA" id="ARBA00022452"/>
    </source>
</evidence>
<dbReference type="InterPro" id="IPR051906">
    <property type="entry name" value="TolC-like"/>
</dbReference>
<keyword evidence="6" id="KW-0472">Membrane</keyword>